<dbReference type="PANTHER" id="PTHR34400">
    <property type="match status" value="1"/>
</dbReference>
<organism evidence="3 4">
    <name type="scientific">Actinomadura litoris</name>
    <dbReference type="NCBI Taxonomy" id="2678616"/>
    <lineage>
        <taxon>Bacteria</taxon>
        <taxon>Bacillati</taxon>
        <taxon>Actinomycetota</taxon>
        <taxon>Actinomycetes</taxon>
        <taxon>Streptosporangiales</taxon>
        <taxon>Thermomonosporaceae</taxon>
        <taxon>Actinomadura</taxon>
    </lineage>
</organism>
<reference evidence="3 4" key="1">
    <citation type="submission" date="2019-11" db="EMBL/GenBank/DDBJ databases">
        <authorList>
            <person name="Cao P."/>
        </authorList>
    </citation>
    <scope>NUCLEOTIDE SEQUENCE [LARGE SCALE GENOMIC DNA]</scope>
    <source>
        <strain evidence="3 4">NEAU-AAG5</strain>
    </source>
</reference>
<proteinExistence type="predicted"/>
<dbReference type="RefSeq" id="WP_156214177.1">
    <property type="nucleotide sequence ID" value="NZ_WOFH01000001.1"/>
</dbReference>
<accession>A0A7K1KSP8</accession>
<dbReference type="PANTHER" id="PTHR34400:SF4">
    <property type="entry name" value="MEMBRANE PROTEIN"/>
    <property type="match status" value="1"/>
</dbReference>
<feature type="domain" description="Iminophenyl-pyruvate dimer synthase" evidence="2">
    <location>
        <begin position="80"/>
        <end position="307"/>
    </location>
</feature>
<feature type="compositionally biased region" description="Low complexity" evidence="1">
    <location>
        <begin position="22"/>
        <end position="38"/>
    </location>
</feature>
<dbReference type="AlphaFoldDB" id="A0A7K1KSP8"/>
<gene>
    <name evidence="3" type="ORF">GNZ18_01085</name>
</gene>
<dbReference type="InterPro" id="IPR026820">
    <property type="entry name" value="VioB/RebD_dom"/>
</dbReference>
<keyword evidence="4" id="KW-1185">Reference proteome</keyword>
<dbReference type="Pfam" id="PF12902">
    <property type="entry name" value="Ferritin-like"/>
    <property type="match status" value="1"/>
</dbReference>
<feature type="compositionally biased region" description="Basic residues" evidence="1">
    <location>
        <begin position="8"/>
        <end position="21"/>
    </location>
</feature>
<dbReference type="Proteomes" id="UP000432015">
    <property type="component" value="Unassembled WGS sequence"/>
</dbReference>
<name>A0A7K1KSP8_9ACTN</name>
<dbReference type="InterPro" id="IPR012347">
    <property type="entry name" value="Ferritin-like"/>
</dbReference>
<comment type="caution">
    <text evidence="3">The sequence shown here is derived from an EMBL/GenBank/DDBJ whole genome shotgun (WGS) entry which is preliminary data.</text>
</comment>
<evidence type="ECO:0000313" key="4">
    <source>
        <dbReference type="Proteomes" id="UP000432015"/>
    </source>
</evidence>
<dbReference type="EMBL" id="WOFH01000001">
    <property type="protein sequence ID" value="MUN35204.1"/>
    <property type="molecule type" value="Genomic_DNA"/>
</dbReference>
<evidence type="ECO:0000313" key="3">
    <source>
        <dbReference type="EMBL" id="MUN35204.1"/>
    </source>
</evidence>
<sequence length="486" mass="54959">MTTTTTRTKARKPASKAKAKTQPKTQPKTQAKTQAKTQPRTKARAARKAGDRLVRTRPIRQLDPAAGIRTVDDLADHLYVAAQVELSTIPMYLFSAYSIRTRGHSQWAAPRGVLRTLVGISIEEMLHLALVRNLMVAIGYGEDISFYDEEFIPSYPSTMLNRYNPDDPDGPEIILSLDRLSKEHVGTFRRVEMPDDIDLGAETFARHPRDVGQYTSLGEFYRAIEQGFIDLEDEIEWAVEDARKQYKRGFWNEFGNGKPIRVHDLATARQALRIIIEQGEGTITDHKKIEIRPGVEDYTHYEKFVRVQEGIEGIGAVDGGPEHRIDIDDPEATWPVVADPLVADFDDQPGVQSLMTLFNAAYCYTLCLLDETYAHSTDDVRTKKVPGTDREEMFSHRYRLERNDVAVMQGILYPIAQALVTTPIPDGPYKGRHAAPSFEFYDFDADKQERTKKEQLIDLCAEAIEHFPVLGGPDGVERQIRLLVDI</sequence>
<feature type="region of interest" description="Disordered" evidence="1">
    <location>
        <begin position="1"/>
        <end position="52"/>
    </location>
</feature>
<evidence type="ECO:0000259" key="2">
    <source>
        <dbReference type="Pfam" id="PF12902"/>
    </source>
</evidence>
<dbReference type="Gene3D" id="1.20.1260.10">
    <property type="match status" value="1"/>
</dbReference>
<evidence type="ECO:0000256" key="1">
    <source>
        <dbReference type="SAM" id="MobiDB-lite"/>
    </source>
</evidence>
<protein>
    <recommendedName>
        <fullName evidence="2">Iminophenyl-pyruvate dimer synthase domain-containing protein</fullName>
    </recommendedName>
</protein>